<evidence type="ECO:0000256" key="3">
    <source>
        <dbReference type="ARBA" id="ARBA00022692"/>
    </source>
</evidence>
<feature type="transmembrane region" description="Helical" evidence="6">
    <location>
        <begin position="41"/>
        <end position="62"/>
    </location>
</feature>
<dbReference type="Pfam" id="PF03741">
    <property type="entry name" value="TerC"/>
    <property type="match status" value="1"/>
</dbReference>
<protein>
    <submittedName>
        <fullName evidence="7">TerC/Alx family metal homeostasis membrane protein</fullName>
    </submittedName>
</protein>
<keyword evidence="4 6" id="KW-1133">Transmembrane helix</keyword>
<evidence type="ECO:0000313" key="8">
    <source>
        <dbReference type="Proteomes" id="UP000535020"/>
    </source>
</evidence>
<comment type="caution">
    <text evidence="7">The sequence shown here is derived from an EMBL/GenBank/DDBJ whole genome shotgun (WGS) entry which is preliminary data.</text>
</comment>
<dbReference type="NCBIfam" id="TIGR03718">
    <property type="entry name" value="R_switched_Alx"/>
    <property type="match status" value="1"/>
</dbReference>
<feature type="transmembrane region" description="Helical" evidence="6">
    <location>
        <begin position="275"/>
        <end position="296"/>
    </location>
</feature>
<feature type="transmembrane region" description="Helical" evidence="6">
    <location>
        <begin position="74"/>
        <end position="96"/>
    </location>
</feature>
<dbReference type="PANTHER" id="PTHR30238:SF0">
    <property type="entry name" value="THYLAKOID MEMBRANE PROTEIN TERC, CHLOROPLASTIC"/>
    <property type="match status" value="1"/>
</dbReference>
<evidence type="ECO:0000256" key="4">
    <source>
        <dbReference type="ARBA" id="ARBA00022989"/>
    </source>
</evidence>
<evidence type="ECO:0000256" key="5">
    <source>
        <dbReference type="ARBA" id="ARBA00023136"/>
    </source>
</evidence>
<comment type="similarity">
    <text evidence="2">Belongs to the TerC family.</text>
</comment>
<name>A0A7Y8Y2N3_9FLAO</name>
<feature type="transmembrane region" description="Helical" evidence="6">
    <location>
        <begin position="302"/>
        <end position="319"/>
    </location>
</feature>
<accession>A0A7Y8Y2N3</accession>
<keyword evidence="3 6" id="KW-0812">Transmembrane</keyword>
<dbReference type="AlphaFoldDB" id="A0A7Y8Y2N3"/>
<feature type="transmembrane region" description="Helical" evidence="6">
    <location>
        <begin position="12"/>
        <end position="29"/>
    </location>
</feature>
<dbReference type="InterPro" id="IPR005496">
    <property type="entry name" value="Integral_membrane_TerC"/>
</dbReference>
<dbReference type="RefSeq" id="WP_176006292.1">
    <property type="nucleotide sequence ID" value="NZ_JABWMI010000011.1"/>
</dbReference>
<dbReference type="EMBL" id="JACBJI010000004">
    <property type="protein sequence ID" value="NYA71489.1"/>
    <property type="molecule type" value="Genomic_DNA"/>
</dbReference>
<feature type="transmembrane region" description="Helical" evidence="6">
    <location>
        <begin position="143"/>
        <end position="162"/>
    </location>
</feature>
<feature type="transmembrane region" description="Helical" evidence="6">
    <location>
        <begin position="108"/>
        <end position="131"/>
    </location>
</feature>
<dbReference type="GO" id="GO:0016020">
    <property type="term" value="C:membrane"/>
    <property type="evidence" value="ECO:0007669"/>
    <property type="project" value="UniProtKB-SubCell"/>
</dbReference>
<evidence type="ECO:0000256" key="1">
    <source>
        <dbReference type="ARBA" id="ARBA00004141"/>
    </source>
</evidence>
<organism evidence="7 8">
    <name type="scientific">Flavobacterium agri</name>
    <dbReference type="NCBI Taxonomy" id="2743471"/>
    <lineage>
        <taxon>Bacteria</taxon>
        <taxon>Pseudomonadati</taxon>
        <taxon>Bacteroidota</taxon>
        <taxon>Flavobacteriia</taxon>
        <taxon>Flavobacteriales</taxon>
        <taxon>Flavobacteriaceae</taxon>
        <taxon>Flavobacterium</taxon>
    </lineage>
</organism>
<keyword evidence="5 6" id="KW-0472">Membrane</keyword>
<dbReference type="Proteomes" id="UP000535020">
    <property type="component" value="Unassembled WGS sequence"/>
</dbReference>
<proteinExistence type="inferred from homology"/>
<sequence>MRQLDDYPGLVLFFIVSVLGLLLLDLGVFHKKNVRISNRSALIWSMVWIGLSMLFSALIYYFSGLEKFSQFQSAYWIEKMLSVDNLFIFLLIFGYFKLPREYEHKALFWGIIGAVVLRAIFIFLGTGLIKVTYLPEMRLFGQLVRINAVLSIFGIFLMYAGIKSWVNKPDEQKDFGKSAPVLLMHKLFKISNAYDGDRFFTIKNGKKYATRFLLVVAVVEFTDLLFAIDSIPAIFAIAPDDPFILYTSNIFAILGLRSLYFLLANSMHLFGKLKYGLAIILVFIGIKMIIAPFHHIQTTHSLIFLLTVLIGAMVWSLLAKPQAEDSSD</sequence>
<evidence type="ECO:0000313" key="7">
    <source>
        <dbReference type="EMBL" id="NYA71489.1"/>
    </source>
</evidence>
<reference evidence="7 8" key="1">
    <citation type="submission" date="2020-07" db="EMBL/GenBank/DDBJ databases">
        <authorList>
            <person name="Sun Q."/>
        </authorList>
    </citation>
    <scope>NUCLEOTIDE SEQUENCE [LARGE SCALE GENOMIC DNA]</scope>
    <source>
        <strain evidence="7 8">MAH-1</strain>
    </source>
</reference>
<evidence type="ECO:0000256" key="6">
    <source>
        <dbReference type="SAM" id="Phobius"/>
    </source>
</evidence>
<gene>
    <name evidence="7" type="ORF">HZF10_11195</name>
</gene>
<dbReference type="PANTHER" id="PTHR30238">
    <property type="entry name" value="MEMBRANE BOUND PREDICTED REDOX MODULATOR"/>
    <property type="match status" value="1"/>
</dbReference>
<feature type="transmembrane region" description="Helical" evidence="6">
    <location>
        <begin position="243"/>
        <end position="263"/>
    </location>
</feature>
<dbReference type="InterPro" id="IPR022369">
    <property type="entry name" value="Integral_membrane_TerC_rswitch"/>
</dbReference>
<evidence type="ECO:0000256" key="2">
    <source>
        <dbReference type="ARBA" id="ARBA00007511"/>
    </source>
</evidence>
<keyword evidence="8" id="KW-1185">Reference proteome</keyword>
<comment type="subcellular location">
    <subcellularLocation>
        <location evidence="1">Membrane</location>
        <topology evidence="1">Multi-pass membrane protein</topology>
    </subcellularLocation>
</comment>
<feature type="transmembrane region" description="Helical" evidence="6">
    <location>
        <begin position="212"/>
        <end position="237"/>
    </location>
</feature>